<feature type="compositionally biased region" description="Polar residues" evidence="1">
    <location>
        <begin position="106"/>
        <end position="116"/>
    </location>
</feature>
<organism evidence="3 4">
    <name type="scientific">Acipenser oxyrinchus oxyrinchus</name>
    <dbReference type="NCBI Taxonomy" id="40147"/>
    <lineage>
        <taxon>Eukaryota</taxon>
        <taxon>Metazoa</taxon>
        <taxon>Chordata</taxon>
        <taxon>Craniata</taxon>
        <taxon>Vertebrata</taxon>
        <taxon>Euteleostomi</taxon>
        <taxon>Actinopterygii</taxon>
        <taxon>Chondrostei</taxon>
        <taxon>Acipenseriformes</taxon>
        <taxon>Acipenseridae</taxon>
        <taxon>Acipenser</taxon>
    </lineage>
</organism>
<dbReference type="Proteomes" id="UP001230051">
    <property type="component" value="Unassembled WGS sequence"/>
</dbReference>
<evidence type="ECO:0000256" key="1">
    <source>
        <dbReference type="SAM" id="MobiDB-lite"/>
    </source>
</evidence>
<name>A0AAD8LP01_ACIOX</name>
<dbReference type="CDD" id="cd14721">
    <property type="entry name" value="bZIP_Fos"/>
    <property type="match status" value="1"/>
</dbReference>
<dbReference type="GO" id="GO:0000981">
    <property type="term" value="F:DNA-binding transcription factor activity, RNA polymerase II-specific"/>
    <property type="evidence" value="ECO:0007669"/>
    <property type="project" value="TreeGrafter"/>
</dbReference>
<sequence length="354" mass="38977">MRSPLSHTITRAVLDKQSSPMETEPFDFSSSGYSGASGGYPSPGRWKRNIVLHNEKYRVDMPGSSSAFIPTINAITTSQDLQWMVQPTVITSMSSPYARSHPYTLPGTSHPGSTAHNALARPGVIHSIGDTRGRRKRDEQLTPEEEEKRRIRRERNKLAAAKCRNRRRELTEQLQDETEVLEEEKADLQKEIETLQKEKDKLEFMLVAHNPVCKLPPDQRHSQTQQSAPLSLAVRSRQGTLIPVVVKQEPLDEPAELARASLDHSQRSVIKPIGPGGGMGLYFSEADSLNTPVLVTSTPAATPNASSLIFTYPSMLEQESPSSPSESCSKAHRQSSSSGDQSSDSLNSPTLLAL</sequence>
<dbReference type="SUPFAM" id="SSF57959">
    <property type="entry name" value="Leucine zipper domain"/>
    <property type="match status" value="1"/>
</dbReference>
<proteinExistence type="predicted"/>
<dbReference type="AlphaFoldDB" id="A0AAD8LP01"/>
<dbReference type="FunFam" id="1.20.5.170:FF:000006">
    <property type="entry name" value="fos-related antigen 2 isoform X1"/>
    <property type="match status" value="1"/>
</dbReference>
<dbReference type="GO" id="GO:0000978">
    <property type="term" value="F:RNA polymerase II cis-regulatory region sequence-specific DNA binding"/>
    <property type="evidence" value="ECO:0007669"/>
    <property type="project" value="TreeGrafter"/>
</dbReference>
<dbReference type="PROSITE" id="PS00036">
    <property type="entry name" value="BZIP_BASIC"/>
    <property type="match status" value="1"/>
</dbReference>
<dbReference type="InterPro" id="IPR046347">
    <property type="entry name" value="bZIP_sf"/>
</dbReference>
<dbReference type="PANTHER" id="PTHR23351">
    <property type="entry name" value="FOS TRANSCRIPTION FACTOR-RELATED"/>
    <property type="match status" value="1"/>
</dbReference>
<feature type="compositionally biased region" description="Basic and acidic residues" evidence="1">
    <location>
        <begin position="129"/>
        <end position="140"/>
    </location>
</feature>
<gene>
    <name evidence="3" type="primary">FOSL2</name>
    <name evidence="3" type="ORF">AOXY_G7279</name>
</gene>
<dbReference type="PRINTS" id="PR00042">
    <property type="entry name" value="LEUZIPPRFOS"/>
</dbReference>
<dbReference type="PANTHER" id="PTHR23351:SF58">
    <property type="entry name" value="FOS-LIKE 2, AP-1 TRANSCRIPTION FACTOR SUBUNIT"/>
    <property type="match status" value="1"/>
</dbReference>
<feature type="compositionally biased region" description="Low complexity" evidence="1">
    <location>
        <begin position="313"/>
        <end position="345"/>
    </location>
</feature>
<feature type="region of interest" description="Disordered" evidence="1">
    <location>
        <begin position="312"/>
        <end position="354"/>
    </location>
</feature>
<dbReference type="InterPro" id="IPR000837">
    <property type="entry name" value="AP-1"/>
</dbReference>
<accession>A0AAD8LP01</accession>
<dbReference type="Pfam" id="PF00170">
    <property type="entry name" value="bZIP_1"/>
    <property type="match status" value="1"/>
</dbReference>
<dbReference type="SMART" id="SM00338">
    <property type="entry name" value="BRLZ"/>
    <property type="match status" value="1"/>
</dbReference>
<dbReference type="InterPro" id="IPR004827">
    <property type="entry name" value="bZIP"/>
</dbReference>
<protein>
    <submittedName>
        <fullName evidence="3">Fos-related antigen 2-like isoform X1</fullName>
    </submittedName>
</protein>
<dbReference type="GO" id="GO:0005634">
    <property type="term" value="C:nucleus"/>
    <property type="evidence" value="ECO:0007669"/>
    <property type="project" value="TreeGrafter"/>
</dbReference>
<evidence type="ECO:0000313" key="3">
    <source>
        <dbReference type="EMBL" id="KAK1170429.1"/>
    </source>
</evidence>
<feature type="domain" description="BZIP" evidence="2">
    <location>
        <begin position="146"/>
        <end position="209"/>
    </location>
</feature>
<dbReference type="PROSITE" id="PS50217">
    <property type="entry name" value="BZIP"/>
    <property type="match status" value="1"/>
</dbReference>
<reference evidence="3" key="1">
    <citation type="submission" date="2022-02" db="EMBL/GenBank/DDBJ databases">
        <title>Atlantic sturgeon de novo genome assembly.</title>
        <authorList>
            <person name="Stock M."/>
            <person name="Klopp C."/>
            <person name="Guiguen Y."/>
            <person name="Cabau C."/>
            <person name="Parinello H."/>
            <person name="Santidrian Yebra-Pimentel E."/>
            <person name="Kuhl H."/>
            <person name="Dirks R.P."/>
            <person name="Guessner J."/>
            <person name="Wuertz S."/>
            <person name="Du K."/>
            <person name="Schartl M."/>
        </authorList>
    </citation>
    <scope>NUCLEOTIDE SEQUENCE</scope>
    <source>
        <strain evidence="3">STURGEONOMICS-FGT-2020</strain>
        <tissue evidence="3">Whole blood</tissue>
    </source>
</reference>
<evidence type="ECO:0000259" key="2">
    <source>
        <dbReference type="PROSITE" id="PS50217"/>
    </source>
</evidence>
<evidence type="ECO:0000313" key="4">
    <source>
        <dbReference type="Proteomes" id="UP001230051"/>
    </source>
</evidence>
<comment type="caution">
    <text evidence="3">The sequence shown here is derived from an EMBL/GenBank/DDBJ whole genome shotgun (WGS) entry which is preliminary data.</text>
</comment>
<feature type="region of interest" description="Disordered" evidence="1">
    <location>
        <begin position="103"/>
        <end position="153"/>
    </location>
</feature>
<dbReference type="Gene3D" id="1.20.5.170">
    <property type="match status" value="1"/>
</dbReference>
<dbReference type="EMBL" id="JAGXEW010000006">
    <property type="protein sequence ID" value="KAK1170429.1"/>
    <property type="molecule type" value="Genomic_DNA"/>
</dbReference>
<keyword evidence="4" id="KW-1185">Reference proteome</keyword>